<dbReference type="SUPFAM" id="SSF89447">
    <property type="entry name" value="AbrB/MazE/MraZ-like"/>
    <property type="match status" value="2"/>
</dbReference>
<protein>
    <recommendedName>
        <fullName evidence="3">SpoVT-AbrB domain-containing protein</fullName>
    </recommendedName>
</protein>
<dbReference type="PANTHER" id="PTHR34860">
    <property type="entry name" value="REPRESSOR-LIKE PROTEIN SSO7C3"/>
    <property type="match status" value="1"/>
</dbReference>
<evidence type="ECO:0008006" key="3">
    <source>
        <dbReference type="Google" id="ProtNLM"/>
    </source>
</evidence>
<dbReference type="InterPro" id="IPR052975">
    <property type="entry name" value="Repressor-like_regulatory"/>
</dbReference>
<organism evidence="1 2">
    <name type="scientific">Virgibacillus oceani</name>
    <dbReference type="NCBI Taxonomy" id="1479511"/>
    <lineage>
        <taxon>Bacteria</taxon>
        <taxon>Bacillati</taxon>
        <taxon>Bacillota</taxon>
        <taxon>Bacilli</taxon>
        <taxon>Bacillales</taxon>
        <taxon>Bacillaceae</taxon>
        <taxon>Virgibacillus</taxon>
    </lineage>
</organism>
<keyword evidence="2" id="KW-1185">Reference proteome</keyword>
<dbReference type="Gene3D" id="2.10.260.10">
    <property type="match status" value="2"/>
</dbReference>
<reference evidence="1" key="2">
    <citation type="submission" date="2020-09" db="EMBL/GenBank/DDBJ databases">
        <authorList>
            <person name="Sun Q."/>
            <person name="Zhou Y."/>
        </authorList>
    </citation>
    <scope>NUCLEOTIDE SEQUENCE</scope>
    <source>
        <strain evidence="1">CGMCC 1.12754</strain>
    </source>
</reference>
<evidence type="ECO:0000313" key="1">
    <source>
        <dbReference type="EMBL" id="GGG61172.1"/>
    </source>
</evidence>
<dbReference type="PANTHER" id="PTHR34860:SF6">
    <property type="entry name" value="REPRESSOR-LIKE PROTEIN SSO7C3"/>
    <property type="match status" value="1"/>
</dbReference>
<comment type="caution">
    <text evidence="1">The sequence shown here is derived from an EMBL/GenBank/DDBJ whole genome shotgun (WGS) entry which is preliminary data.</text>
</comment>
<sequence length="115" mass="13099">MYETYKIQNKCNQFTDTGLTCTLNNGQSITIPKSIRETVPLMPGDEVTVGLTNSLQELIIRKYNRASLDNKMIISERGGIWIPKELRKSLCLRKGDMFQVYVSNSTQLIKLTKVI</sequence>
<evidence type="ECO:0000313" key="2">
    <source>
        <dbReference type="Proteomes" id="UP000622860"/>
    </source>
</evidence>
<dbReference type="Proteomes" id="UP000622860">
    <property type="component" value="Unassembled WGS sequence"/>
</dbReference>
<reference evidence="1" key="1">
    <citation type="journal article" date="2014" name="Int. J. Syst. Evol. Microbiol.">
        <title>Complete genome sequence of Corynebacterium casei LMG S-19264T (=DSM 44701T), isolated from a smear-ripened cheese.</title>
        <authorList>
            <consortium name="US DOE Joint Genome Institute (JGI-PGF)"/>
            <person name="Walter F."/>
            <person name="Albersmeier A."/>
            <person name="Kalinowski J."/>
            <person name="Ruckert C."/>
        </authorList>
    </citation>
    <scope>NUCLEOTIDE SEQUENCE</scope>
    <source>
        <strain evidence="1">CGMCC 1.12754</strain>
    </source>
</reference>
<dbReference type="RefSeq" id="WP_188453354.1">
    <property type="nucleotide sequence ID" value="NZ_BMFR01000001.1"/>
</dbReference>
<gene>
    <name evidence="1" type="ORF">GCM10011398_00560</name>
</gene>
<dbReference type="AlphaFoldDB" id="A0A917GYC8"/>
<proteinExistence type="predicted"/>
<dbReference type="EMBL" id="BMFR01000001">
    <property type="protein sequence ID" value="GGG61172.1"/>
    <property type="molecule type" value="Genomic_DNA"/>
</dbReference>
<name>A0A917GYC8_9BACI</name>
<dbReference type="InterPro" id="IPR037914">
    <property type="entry name" value="SpoVT-AbrB_sf"/>
</dbReference>
<accession>A0A917GYC8</accession>